<proteinExistence type="predicted"/>
<sequence length="76" mass="8384">MDESSARNIVRGLVLVVLMVLASPSLPNRLCRQDSRLFSDISWSRIIDPYQSIDSCQGFPAARPKNHDQTNPGEGG</sequence>
<dbReference type="RefSeq" id="XP_025493637.1">
    <property type="nucleotide sequence ID" value="XM_025634805.1"/>
</dbReference>
<organism evidence="2 3">
    <name type="scientific">Aspergillus uvarum CBS 121591</name>
    <dbReference type="NCBI Taxonomy" id="1448315"/>
    <lineage>
        <taxon>Eukaryota</taxon>
        <taxon>Fungi</taxon>
        <taxon>Dikarya</taxon>
        <taxon>Ascomycota</taxon>
        <taxon>Pezizomycotina</taxon>
        <taxon>Eurotiomycetes</taxon>
        <taxon>Eurotiomycetidae</taxon>
        <taxon>Eurotiales</taxon>
        <taxon>Aspergillaceae</taxon>
        <taxon>Aspergillus</taxon>
        <taxon>Aspergillus subgen. Circumdati</taxon>
    </lineage>
</organism>
<gene>
    <name evidence="2" type="ORF">BO82DRAFT_352848</name>
</gene>
<accession>A0A319CJU6</accession>
<dbReference type="GeneID" id="37137546"/>
<evidence type="ECO:0000313" key="2">
    <source>
        <dbReference type="EMBL" id="PYH83437.1"/>
    </source>
</evidence>
<evidence type="ECO:0000313" key="3">
    <source>
        <dbReference type="Proteomes" id="UP000248340"/>
    </source>
</evidence>
<dbReference type="AlphaFoldDB" id="A0A319CJU6"/>
<name>A0A319CJU6_9EURO</name>
<reference evidence="2 3" key="1">
    <citation type="submission" date="2016-12" db="EMBL/GenBank/DDBJ databases">
        <title>The genomes of Aspergillus section Nigri reveals drivers in fungal speciation.</title>
        <authorList>
            <consortium name="DOE Joint Genome Institute"/>
            <person name="Vesth T.C."/>
            <person name="Nybo J."/>
            <person name="Theobald S."/>
            <person name="Brandl J."/>
            <person name="Frisvad J.C."/>
            <person name="Nielsen K.F."/>
            <person name="Lyhne E.K."/>
            <person name="Kogle M.E."/>
            <person name="Kuo A."/>
            <person name="Riley R."/>
            <person name="Clum A."/>
            <person name="Nolan M."/>
            <person name="Lipzen A."/>
            <person name="Salamov A."/>
            <person name="Henrissat B."/>
            <person name="Wiebenga A."/>
            <person name="De Vries R.P."/>
            <person name="Grigoriev I.V."/>
            <person name="Mortensen U.H."/>
            <person name="Andersen M.R."/>
            <person name="Baker S.E."/>
        </authorList>
    </citation>
    <scope>NUCLEOTIDE SEQUENCE [LARGE SCALE GENOMIC DNA]</scope>
    <source>
        <strain evidence="2 3">CBS 121591</strain>
    </source>
</reference>
<keyword evidence="1" id="KW-0732">Signal</keyword>
<feature type="signal peptide" evidence="1">
    <location>
        <begin position="1"/>
        <end position="27"/>
    </location>
</feature>
<dbReference type="Proteomes" id="UP000248340">
    <property type="component" value="Unassembled WGS sequence"/>
</dbReference>
<keyword evidence="3" id="KW-1185">Reference proteome</keyword>
<protein>
    <submittedName>
        <fullName evidence="2">Uncharacterized protein</fullName>
    </submittedName>
</protein>
<evidence type="ECO:0000256" key="1">
    <source>
        <dbReference type="SAM" id="SignalP"/>
    </source>
</evidence>
<dbReference type="VEuPathDB" id="FungiDB:BO82DRAFT_352848"/>
<feature type="chain" id="PRO_5016396884" evidence="1">
    <location>
        <begin position="28"/>
        <end position="76"/>
    </location>
</feature>
<dbReference type="EMBL" id="KZ821689">
    <property type="protein sequence ID" value="PYH83437.1"/>
    <property type="molecule type" value="Genomic_DNA"/>
</dbReference>